<reference evidence="3 4" key="1">
    <citation type="journal article" date="2019" name="Environ. Microbiol.">
        <title>Species interactions and distinct microbial communities in high Arctic permafrost affected cryosols are associated with the CH4 and CO2 gas fluxes.</title>
        <authorList>
            <person name="Altshuler I."/>
            <person name="Hamel J."/>
            <person name="Turney S."/>
            <person name="Magnuson E."/>
            <person name="Levesque R."/>
            <person name="Greer C."/>
            <person name="Whyte L.G."/>
        </authorList>
    </citation>
    <scope>NUCLEOTIDE SEQUENCE [LARGE SCALE GENOMIC DNA]</scope>
    <source>
        <strain evidence="3 4">E4</strain>
    </source>
</reference>
<keyword evidence="1 3" id="KW-0238">DNA-binding</keyword>
<organism evidence="3 4">
    <name type="scientific">Ewingella americana</name>
    <dbReference type="NCBI Taxonomy" id="41202"/>
    <lineage>
        <taxon>Bacteria</taxon>
        <taxon>Pseudomonadati</taxon>
        <taxon>Pseudomonadota</taxon>
        <taxon>Gammaproteobacteria</taxon>
        <taxon>Enterobacterales</taxon>
        <taxon>Yersiniaceae</taxon>
        <taxon>Ewingella</taxon>
    </lineage>
</organism>
<dbReference type="Pfam" id="PF00196">
    <property type="entry name" value="GerE"/>
    <property type="match status" value="1"/>
</dbReference>
<comment type="caution">
    <text evidence="3">The sequence shown here is derived from an EMBL/GenBank/DDBJ whole genome shotgun (WGS) entry which is preliminary data.</text>
</comment>
<protein>
    <submittedName>
        <fullName evidence="3">DNA-binding response regulator</fullName>
    </submittedName>
</protein>
<feature type="domain" description="HTH luxR-type" evidence="2">
    <location>
        <begin position="127"/>
        <end position="193"/>
    </location>
</feature>
<dbReference type="SMART" id="SM00421">
    <property type="entry name" value="HTH_LUXR"/>
    <property type="match status" value="1"/>
</dbReference>
<accession>A0A502GPE1</accession>
<dbReference type="InterPro" id="IPR000792">
    <property type="entry name" value="Tscrpt_reg_LuxR_C"/>
</dbReference>
<proteinExistence type="predicted"/>
<evidence type="ECO:0000256" key="1">
    <source>
        <dbReference type="ARBA" id="ARBA00023125"/>
    </source>
</evidence>
<gene>
    <name evidence="3" type="ORF">EAH77_09960</name>
</gene>
<evidence type="ECO:0000259" key="2">
    <source>
        <dbReference type="PROSITE" id="PS50043"/>
    </source>
</evidence>
<evidence type="ECO:0000313" key="3">
    <source>
        <dbReference type="EMBL" id="TPG62783.1"/>
    </source>
</evidence>
<dbReference type="SUPFAM" id="SSF46894">
    <property type="entry name" value="C-terminal effector domain of the bipartite response regulators"/>
    <property type="match status" value="1"/>
</dbReference>
<name>A0A502GPE1_9GAMM</name>
<keyword evidence="4" id="KW-1185">Reference proteome</keyword>
<dbReference type="EMBL" id="RCZD01000004">
    <property type="protein sequence ID" value="TPG62783.1"/>
    <property type="molecule type" value="Genomic_DNA"/>
</dbReference>
<dbReference type="Proteomes" id="UP000317663">
    <property type="component" value="Unassembled WGS sequence"/>
</dbReference>
<dbReference type="CDD" id="cd06170">
    <property type="entry name" value="LuxR_C_like"/>
    <property type="match status" value="1"/>
</dbReference>
<evidence type="ECO:0000313" key="4">
    <source>
        <dbReference type="Proteomes" id="UP000317663"/>
    </source>
</evidence>
<dbReference type="OrthoDB" id="6623657at2"/>
<sequence length="219" mass="26047">MNLLVIESCGFTRLGIYSLLMKNESIHITDCESISQAMQEILDIQPDIILLNTTQYCYHSEFSCELREFIERVKNIKMYCYVDAQYPVAETPISVTRDIYILNKQLLTHLLKNIILHPDLYLSTKTPCISRSIFSDQEILVMNYWMSEMPNYRIARKLEISSRTVYVHKRHLAQKIKVRNRLEFCFIYNFIRYLFWPIDPISRAPLSRQAKEEILTLYK</sequence>
<dbReference type="PROSITE" id="PS50043">
    <property type="entry name" value="HTH_LUXR_2"/>
    <property type="match status" value="1"/>
</dbReference>
<dbReference type="InterPro" id="IPR036388">
    <property type="entry name" value="WH-like_DNA-bd_sf"/>
</dbReference>
<dbReference type="GO" id="GO:0003677">
    <property type="term" value="F:DNA binding"/>
    <property type="evidence" value="ECO:0007669"/>
    <property type="project" value="UniProtKB-KW"/>
</dbReference>
<dbReference type="InterPro" id="IPR016032">
    <property type="entry name" value="Sig_transdc_resp-reg_C-effctor"/>
</dbReference>
<dbReference type="AlphaFoldDB" id="A0A502GPE1"/>
<dbReference type="Gene3D" id="1.10.10.10">
    <property type="entry name" value="Winged helix-like DNA-binding domain superfamily/Winged helix DNA-binding domain"/>
    <property type="match status" value="1"/>
</dbReference>
<dbReference type="RefSeq" id="WP_140472150.1">
    <property type="nucleotide sequence ID" value="NZ_RCZD01000004.1"/>
</dbReference>
<dbReference type="GO" id="GO:0006355">
    <property type="term" value="P:regulation of DNA-templated transcription"/>
    <property type="evidence" value="ECO:0007669"/>
    <property type="project" value="InterPro"/>
</dbReference>